<feature type="chain" id="PRO_5011632158" evidence="5">
    <location>
        <begin position="23"/>
        <end position="661"/>
    </location>
</feature>
<dbReference type="RefSeq" id="WP_090021578.1">
    <property type="nucleotide sequence ID" value="NZ_FNCE01000013.1"/>
</dbReference>
<protein>
    <submittedName>
        <fullName evidence="7">Microcin C transport system substrate-binding protein</fullName>
    </submittedName>
</protein>
<dbReference type="PANTHER" id="PTHR30290">
    <property type="entry name" value="PERIPLASMIC BINDING COMPONENT OF ABC TRANSPORTER"/>
    <property type="match status" value="1"/>
</dbReference>
<reference evidence="7 8" key="1">
    <citation type="submission" date="2016-10" db="EMBL/GenBank/DDBJ databases">
        <authorList>
            <person name="de Groot N.N."/>
        </authorList>
    </citation>
    <scope>NUCLEOTIDE SEQUENCE [LARGE SCALE GENOMIC DNA]</scope>
    <source>
        <strain evidence="7 8">DSM 25584</strain>
    </source>
</reference>
<gene>
    <name evidence="7" type="ORF">SAMN05216241_1138</name>
</gene>
<evidence type="ECO:0000256" key="5">
    <source>
        <dbReference type="SAM" id="SignalP"/>
    </source>
</evidence>
<dbReference type="Gene3D" id="3.10.105.10">
    <property type="entry name" value="Dipeptide-binding Protein, Domain 3"/>
    <property type="match status" value="1"/>
</dbReference>
<comment type="similarity">
    <text evidence="2">Belongs to the bacterial solute-binding protein 5 family.</text>
</comment>
<dbReference type="CDD" id="cd08497">
    <property type="entry name" value="MbnE-like"/>
    <property type="match status" value="1"/>
</dbReference>
<dbReference type="PIRSF" id="PIRSF002741">
    <property type="entry name" value="MppA"/>
    <property type="match status" value="1"/>
</dbReference>
<evidence type="ECO:0000256" key="3">
    <source>
        <dbReference type="ARBA" id="ARBA00022729"/>
    </source>
</evidence>
<evidence type="ECO:0000313" key="8">
    <source>
        <dbReference type="Proteomes" id="UP000199415"/>
    </source>
</evidence>
<dbReference type="GO" id="GO:0015833">
    <property type="term" value="P:peptide transport"/>
    <property type="evidence" value="ECO:0007669"/>
    <property type="project" value="TreeGrafter"/>
</dbReference>
<dbReference type="InterPro" id="IPR039424">
    <property type="entry name" value="SBP_5"/>
</dbReference>
<keyword evidence="4" id="KW-1133">Transmembrane helix</keyword>
<dbReference type="AlphaFoldDB" id="A0A1G7UBJ7"/>
<name>A0A1G7UBJ7_9PROT</name>
<keyword evidence="4" id="KW-0472">Membrane</keyword>
<dbReference type="GO" id="GO:0043190">
    <property type="term" value="C:ATP-binding cassette (ABC) transporter complex"/>
    <property type="evidence" value="ECO:0007669"/>
    <property type="project" value="InterPro"/>
</dbReference>
<feature type="transmembrane region" description="Helical" evidence="4">
    <location>
        <begin position="629"/>
        <end position="647"/>
    </location>
</feature>
<keyword evidence="3 5" id="KW-0732">Signal</keyword>
<accession>A0A1G7UBJ7</accession>
<feature type="domain" description="Solute-binding protein family 5" evidence="6">
    <location>
        <begin position="108"/>
        <end position="513"/>
    </location>
</feature>
<dbReference type="GO" id="GO:0030288">
    <property type="term" value="C:outer membrane-bounded periplasmic space"/>
    <property type="evidence" value="ECO:0007669"/>
    <property type="project" value="TreeGrafter"/>
</dbReference>
<dbReference type="EMBL" id="FNCE01000013">
    <property type="protein sequence ID" value="SDG44130.1"/>
    <property type="molecule type" value="Genomic_DNA"/>
</dbReference>
<dbReference type="PANTHER" id="PTHR30290:SF64">
    <property type="entry name" value="ABC TRANSPORTER PERIPLASMIC BINDING PROTEIN"/>
    <property type="match status" value="1"/>
</dbReference>
<sequence>MLRCLVTTLILLVMTVAGPALAADTYNGVPLRHGVAMHGEVKYPADFEHFAYANPDAPQGGKIKLAAQGTYDSFNPYIVQGVSVQGAQLMYDTLMVSTDDEPFSEYGLVAEGIYMPEDRSWVAFKLREGARFHDGEPITPEDVLFSLNVLREKGHPFYRFYYKSVAKARKVGPRTVRFDFAGGTNRELPLILGQLPVLPKHYWAERNFKESTLKPPVGSGPYRVESFEPGRFVVYEKVDDYWAADLPVTRGRWNFAKVRYDYFRDPTVIRTAVKGGSIDFHLENQAKAWATAYDTPAVQSGQLERVEIEHDTPTGMQGFAMNTRRSPFDDPKVRRAMSYAFDFPWTNQNLFFGQYERTDSYFSNSELAAGDGPPDGRVRDILKRFEDELPDSVFTQRYDPPTTDGDGYPRENLKKALKLLNEAGWVVRDMQLVNAETGRPMRFEILLVNTSFERIVLPYVANLEKLGIEVEVRVVDSAQYQNRLDNYDFDMIVANWGQSLSPGNEQREFWGSTAAERPGSRNYTGVADPVVDKLIGMVIGAPSREALVQRVRALDRVLLSKHLVVPHWHIGHYRVVYWDKFGRPESNPPYGLPYLSTWWVQPDKARDVASAQQVASAQTGEGGGDGRRTIWTLAGLAVLLALAGFFWRRARGGREQAGGGA</sequence>
<dbReference type="Pfam" id="PF00496">
    <property type="entry name" value="SBP_bac_5"/>
    <property type="match status" value="1"/>
</dbReference>
<dbReference type="Gene3D" id="3.40.190.10">
    <property type="entry name" value="Periplasmic binding protein-like II"/>
    <property type="match status" value="1"/>
</dbReference>
<keyword evidence="4" id="KW-0812">Transmembrane</keyword>
<dbReference type="SUPFAM" id="SSF53850">
    <property type="entry name" value="Periplasmic binding protein-like II"/>
    <property type="match status" value="1"/>
</dbReference>
<evidence type="ECO:0000313" key="7">
    <source>
        <dbReference type="EMBL" id="SDG44130.1"/>
    </source>
</evidence>
<dbReference type="Proteomes" id="UP000199415">
    <property type="component" value="Unassembled WGS sequence"/>
</dbReference>
<evidence type="ECO:0000256" key="4">
    <source>
        <dbReference type="SAM" id="Phobius"/>
    </source>
</evidence>
<dbReference type="GO" id="GO:1904680">
    <property type="term" value="F:peptide transmembrane transporter activity"/>
    <property type="evidence" value="ECO:0007669"/>
    <property type="project" value="TreeGrafter"/>
</dbReference>
<dbReference type="InterPro" id="IPR030678">
    <property type="entry name" value="Peptide/Ni-bd"/>
</dbReference>
<evidence type="ECO:0000256" key="2">
    <source>
        <dbReference type="ARBA" id="ARBA00005695"/>
    </source>
</evidence>
<comment type="subcellular location">
    <subcellularLocation>
        <location evidence="1">Periplasm</location>
    </subcellularLocation>
</comment>
<proteinExistence type="inferred from homology"/>
<organism evidence="7 8">
    <name type="scientific">Limimonas halophila</name>
    <dbReference type="NCBI Taxonomy" id="1082479"/>
    <lineage>
        <taxon>Bacteria</taxon>
        <taxon>Pseudomonadati</taxon>
        <taxon>Pseudomonadota</taxon>
        <taxon>Alphaproteobacteria</taxon>
        <taxon>Rhodospirillales</taxon>
        <taxon>Rhodovibrionaceae</taxon>
        <taxon>Limimonas</taxon>
    </lineage>
</organism>
<feature type="signal peptide" evidence="5">
    <location>
        <begin position="1"/>
        <end position="22"/>
    </location>
</feature>
<dbReference type="InterPro" id="IPR000914">
    <property type="entry name" value="SBP_5_dom"/>
</dbReference>
<dbReference type="GO" id="GO:0042884">
    <property type="term" value="P:microcin transport"/>
    <property type="evidence" value="ECO:0007669"/>
    <property type="project" value="TreeGrafter"/>
</dbReference>
<keyword evidence="8" id="KW-1185">Reference proteome</keyword>
<evidence type="ECO:0000259" key="6">
    <source>
        <dbReference type="Pfam" id="PF00496"/>
    </source>
</evidence>
<dbReference type="STRING" id="1082479.SAMN05216241_1138"/>
<dbReference type="OrthoDB" id="9803988at2"/>
<evidence type="ECO:0000256" key="1">
    <source>
        <dbReference type="ARBA" id="ARBA00004418"/>
    </source>
</evidence>